<evidence type="ECO:0000256" key="1">
    <source>
        <dbReference type="SAM" id="MobiDB-lite"/>
    </source>
</evidence>
<evidence type="ECO:0000313" key="3">
    <source>
        <dbReference type="Proteomes" id="UP001497480"/>
    </source>
</evidence>
<dbReference type="EMBL" id="CAXHTB010000017">
    <property type="protein sequence ID" value="CAL0323402.1"/>
    <property type="molecule type" value="Genomic_DNA"/>
</dbReference>
<keyword evidence="3" id="KW-1185">Reference proteome</keyword>
<gene>
    <name evidence="2" type="ORF">LLUT_LOCUS24462</name>
</gene>
<organism evidence="2 3">
    <name type="scientific">Lupinus luteus</name>
    <name type="common">European yellow lupine</name>
    <dbReference type="NCBI Taxonomy" id="3873"/>
    <lineage>
        <taxon>Eukaryota</taxon>
        <taxon>Viridiplantae</taxon>
        <taxon>Streptophyta</taxon>
        <taxon>Embryophyta</taxon>
        <taxon>Tracheophyta</taxon>
        <taxon>Spermatophyta</taxon>
        <taxon>Magnoliopsida</taxon>
        <taxon>eudicotyledons</taxon>
        <taxon>Gunneridae</taxon>
        <taxon>Pentapetalae</taxon>
        <taxon>rosids</taxon>
        <taxon>fabids</taxon>
        <taxon>Fabales</taxon>
        <taxon>Fabaceae</taxon>
        <taxon>Papilionoideae</taxon>
        <taxon>50 kb inversion clade</taxon>
        <taxon>genistoids sensu lato</taxon>
        <taxon>core genistoids</taxon>
        <taxon>Genisteae</taxon>
        <taxon>Lupinus</taxon>
    </lineage>
</organism>
<protein>
    <submittedName>
        <fullName evidence="2">Uncharacterized protein</fullName>
    </submittedName>
</protein>
<sequence>MSSRKDMQRLLRRVGRLSSSEGSGSSTPVEAQGIPRPRNFRSGSEKAKPQIDVKQSTRGMCYIALQVVID</sequence>
<feature type="region of interest" description="Disordered" evidence="1">
    <location>
        <begin position="1"/>
        <end position="52"/>
    </location>
</feature>
<evidence type="ECO:0000313" key="2">
    <source>
        <dbReference type="EMBL" id="CAL0323402.1"/>
    </source>
</evidence>
<reference evidence="2 3" key="1">
    <citation type="submission" date="2024-03" db="EMBL/GenBank/DDBJ databases">
        <authorList>
            <person name="Martinez-Hernandez J."/>
        </authorList>
    </citation>
    <scope>NUCLEOTIDE SEQUENCE [LARGE SCALE GENOMIC DNA]</scope>
</reference>
<comment type="caution">
    <text evidence="2">The sequence shown here is derived from an EMBL/GenBank/DDBJ whole genome shotgun (WGS) entry which is preliminary data.</text>
</comment>
<name>A0AAV1XQ89_LUPLU</name>
<dbReference type="AlphaFoldDB" id="A0AAV1XQ89"/>
<feature type="compositionally biased region" description="Low complexity" evidence="1">
    <location>
        <begin position="16"/>
        <end position="26"/>
    </location>
</feature>
<proteinExistence type="predicted"/>
<accession>A0AAV1XQ89</accession>
<dbReference type="Proteomes" id="UP001497480">
    <property type="component" value="Unassembled WGS sequence"/>
</dbReference>